<feature type="compositionally biased region" description="Polar residues" evidence="1">
    <location>
        <begin position="560"/>
        <end position="571"/>
    </location>
</feature>
<comment type="caution">
    <text evidence="2">The sequence shown here is derived from an EMBL/GenBank/DDBJ whole genome shotgun (WGS) entry which is preliminary data.</text>
</comment>
<feature type="region of interest" description="Disordered" evidence="1">
    <location>
        <begin position="185"/>
        <end position="232"/>
    </location>
</feature>
<keyword evidence="3" id="KW-1185">Reference proteome</keyword>
<protein>
    <submittedName>
        <fullName evidence="2">Uncharacterized protein</fullName>
    </submittedName>
</protein>
<feature type="region of interest" description="Disordered" evidence="1">
    <location>
        <begin position="1"/>
        <end position="39"/>
    </location>
</feature>
<sequence>MLPTPPSSNAPLGTTGTTGTTGTNSKAFERSKSHNDLSSPSLQLQVVLPTPSTFSTNESVVFKNDQIFKIKAIEAYLAPASLPSHLSFRKGQAFYALNHNDLSKTFFVSTEYATPFSRTAVNGVVPDRYFEIVELNTGKNKNKGKEPAFTQAKVDASRHTSNTPSTNANKSSLASMALLAALQKEQEQQYIQQSSSRTSGSNTPSTSMSTATTPTNRNQHHPSARTRMTEAGAELERELRNALSQADINAKAVSHPPQHPQPPIPTTSSSEGTLRRSLSRGREMFAKFVGVSTSDTSKPASKPIPADEAPPMPNLSENNAQHPPKPASPALLSSNSLLPSSSSETPTAMSHTSTTSSGGVRGASFMRMLKGLLPSGSTATASTDSHLLNTKPQPKPTTQNPTTPSSSFMYSRTRSHSHSTPSTTSHPKTPTGTSTTSSNNTTTTSSKQSFLSRFNNHGTSARTPNAPTAPPSAVSYLTMKSPAGTDSAPGTPSFSTLAPPPIPEIPSVYHNQRSGTSSSHLFLPSDADLAAYPVPQRPVGGTTFGGHAASAAERADGLPQRSNSQTSSGNRLKSSLKKSSSSFWG</sequence>
<dbReference type="EMBL" id="MCGO01000154">
    <property type="protein sequence ID" value="ORY23907.1"/>
    <property type="molecule type" value="Genomic_DNA"/>
</dbReference>
<evidence type="ECO:0000313" key="2">
    <source>
        <dbReference type="EMBL" id="ORY23907.1"/>
    </source>
</evidence>
<feature type="compositionally biased region" description="Polar residues" evidence="1">
    <location>
        <begin position="159"/>
        <end position="170"/>
    </location>
</feature>
<evidence type="ECO:0000256" key="1">
    <source>
        <dbReference type="SAM" id="MobiDB-lite"/>
    </source>
</evidence>
<dbReference type="AlphaFoldDB" id="A0A1Y2ANW2"/>
<accession>A0A1Y2ANW2</accession>
<feature type="compositionally biased region" description="Polar residues" evidence="1">
    <location>
        <begin position="344"/>
        <end position="358"/>
    </location>
</feature>
<proteinExistence type="predicted"/>
<feature type="compositionally biased region" description="Low complexity" evidence="1">
    <location>
        <begin position="389"/>
        <end position="404"/>
    </location>
</feature>
<feature type="compositionally biased region" description="Polar residues" evidence="1">
    <location>
        <begin position="448"/>
        <end position="466"/>
    </location>
</feature>
<feature type="region of interest" description="Disordered" evidence="1">
    <location>
        <begin position="289"/>
        <end position="361"/>
    </location>
</feature>
<organism evidence="2 3">
    <name type="scientific">Rhizoclosmatium globosum</name>
    <dbReference type="NCBI Taxonomy" id="329046"/>
    <lineage>
        <taxon>Eukaryota</taxon>
        <taxon>Fungi</taxon>
        <taxon>Fungi incertae sedis</taxon>
        <taxon>Chytridiomycota</taxon>
        <taxon>Chytridiomycota incertae sedis</taxon>
        <taxon>Chytridiomycetes</taxon>
        <taxon>Chytridiales</taxon>
        <taxon>Chytriomycetaceae</taxon>
        <taxon>Rhizoclosmatium</taxon>
    </lineage>
</organism>
<feature type="compositionally biased region" description="Low complexity" evidence="1">
    <location>
        <begin position="418"/>
        <end position="447"/>
    </location>
</feature>
<feature type="region of interest" description="Disordered" evidence="1">
    <location>
        <begin position="251"/>
        <end position="276"/>
    </location>
</feature>
<feature type="compositionally biased region" description="Low complexity" evidence="1">
    <location>
        <begin position="185"/>
        <end position="216"/>
    </location>
</feature>
<gene>
    <name evidence="2" type="ORF">BCR33DRAFT_727876</name>
</gene>
<evidence type="ECO:0000313" key="3">
    <source>
        <dbReference type="Proteomes" id="UP000193642"/>
    </source>
</evidence>
<feature type="region of interest" description="Disordered" evidence="1">
    <location>
        <begin position="374"/>
        <end position="585"/>
    </location>
</feature>
<feature type="region of interest" description="Disordered" evidence="1">
    <location>
        <begin position="140"/>
        <end position="171"/>
    </location>
</feature>
<feature type="compositionally biased region" description="Low complexity" evidence="1">
    <location>
        <begin position="328"/>
        <end position="343"/>
    </location>
</feature>
<feature type="compositionally biased region" description="Polar residues" evidence="1">
    <location>
        <begin position="509"/>
        <end position="520"/>
    </location>
</feature>
<dbReference type="Proteomes" id="UP000193642">
    <property type="component" value="Unassembled WGS sequence"/>
</dbReference>
<feature type="compositionally biased region" description="Polar residues" evidence="1">
    <location>
        <begin position="375"/>
        <end position="388"/>
    </location>
</feature>
<reference evidence="2 3" key="1">
    <citation type="submission" date="2016-07" db="EMBL/GenBank/DDBJ databases">
        <title>Pervasive Adenine N6-methylation of Active Genes in Fungi.</title>
        <authorList>
            <consortium name="DOE Joint Genome Institute"/>
            <person name="Mondo S.J."/>
            <person name="Dannebaum R.O."/>
            <person name="Kuo R.C."/>
            <person name="Labutti K."/>
            <person name="Haridas S."/>
            <person name="Kuo A."/>
            <person name="Salamov A."/>
            <person name="Ahrendt S.R."/>
            <person name="Lipzen A."/>
            <person name="Sullivan W."/>
            <person name="Andreopoulos W.B."/>
            <person name="Clum A."/>
            <person name="Lindquist E."/>
            <person name="Daum C."/>
            <person name="Ramamoorthy G.K."/>
            <person name="Gryganskyi A."/>
            <person name="Culley D."/>
            <person name="Magnuson J.K."/>
            <person name="James T.Y."/>
            <person name="O'Malley M.A."/>
            <person name="Stajich J.E."/>
            <person name="Spatafora J.W."/>
            <person name="Visel A."/>
            <person name="Grigoriev I.V."/>
        </authorList>
    </citation>
    <scope>NUCLEOTIDE SEQUENCE [LARGE SCALE GENOMIC DNA]</scope>
    <source>
        <strain evidence="2 3">JEL800</strain>
    </source>
</reference>
<name>A0A1Y2ANW2_9FUNG</name>
<feature type="compositionally biased region" description="Low complexity" evidence="1">
    <location>
        <begin position="13"/>
        <end position="23"/>
    </location>
</feature>
<dbReference type="OrthoDB" id="2147938at2759"/>